<keyword evidence="6" id="KW-0418">Kinase</keyword>
<protein>
    <recommendedName>
        <fullName evidence="1">non-specific serine/threonine protein kinase</fullName>
        <ecNumber evidence="1">2.7.11.1</ecNumber>
    </recommendedName>
</protein>
<dbReference type="PANTHER" id="PTHR22988">
    <property type="entry name" value="MYOTONIC DYSTROPHY S/T KINASE-RELATED"/>
    <property type="match status" value="1"/>
</dbReference>
<evidence type="ECO:0000259" key="11">
    <source>
        <dbReference type="PROSITE" id="PS51285"/>
    </source>
</evidence>
<evidence type="ECO:0000313" key="12">
    <source>
        <dbReference type="EMBL" id="GKV13958.1"/>
    </source>
</evidence>
<keyword evidence="7" id="KW-0067">ATP-binding</keyword>
<dbReference type="GO" id="GO:0005524">
    <property type="term" value="F:ATP binding"/>
    <property type="evidence" value="ECO:0007669"/>
    <property type="project" value="UniProtKB-KW"/>
</dbReference>
<comment type="catalytic activity">
    <reaction evidence="8">
        <text>L-threonyl-[protein] + ATP = O-phospho-L-threonyl-[protein] + ADP + H(+)</text>
        <dbReference type="Rhea" id="RHEA:46608"/>
        <dbReference type="Rhea" id="RHEA-COMP:11060"/>
        <dbReference type="Rhea" id="RHEA-COMP:11605"/>
        <dbReference type="ChEBI" id="CHEBI:15378"/>
        <dbReference type="ChEBI" id="CHEBI:30013"/>
        <dbReference type="ChEBI" id="CHEBI:30616"/>
        <dbReference type="ChEBI" id="CHEBI:61977"/>
        <dbReference type="ChEBI" id="CHEBI:456216"/>
        <dbReference type="EC" id="2.7.11.1"/>
    </reaction>
</comment>
<evidence type="ECO:0000256" key="4">
    <source>
        <dbReference type="ARBA" id="ARBA00022679"/>
    </source>
</evidence>
<dbReference type="InterPro" id="IPR000961">
    <property type="entry name" value="AGC-kinase_C"/>
</dbReference>
<comment type="catalytic activity">
    <reaction evidence="9">
        <text>L-seryl-[protein] + ATP = O-phospho-L-seryl-[protein] + ADP + H(+)</text>
        <dbReference type="Rhea" id="RHEA:17989"/>
        <dbReference type="Rhea" id="RHEA-COMP:9863"/>
        <dbReference type="Rhea" id="RHEA-COMP:11604"/>
        <dbReference type="ChEBI" id="CHEBI:15378"/>
        <dbReference type="ChEBI" id="CHEBI:29999"/>
        <dbReference type="ChEBI" id="CHEBI:30616"/>
        <dbReference type="ChEBI" id="CHEBI:83421"/>
        <dbReference type="ChEBI" id="CHEBI:456216"/>
        <dbReference type="EC" id="2.7.11.1"/>
    </reaction>
</comment>
<dbReference type="GO" id="GO:0004674">
    <property type="term" value="F:protein serine/threonine kinase activity"/>
    <property type="evidence" value="ECO:0007669"/>
    <property type="project" value="UniProtKB-KW"/>
</dbReference>
<evidence type="ECO:0000256" key="7">
    <source>
        <dbReference type="ARBA" id="ARBA00022840"/>
    </source>
</evidence>
<dbReference type="PROSITE" id="PS51285">
    <property type="entry name" value="AGC_KINASE_CTER"/>
    <property type="match status" value="1"/>
</dbReference>
<keyword evidence="2" id="KW-0723">Serine/threonine-protein kinase</keyword>
<evidence type="ECO:0000256" key="3">
    <source>
        <dbReference type="ARBA" id="ARBA00022553"/>
    </source>
</evidence>
<evidence type="ECO:0000256" key="10">
    <source>
        <dbReference type="SAM" id="Phobius"/>
    </source>
</evidence>
<dbReference type="EMBL" id="BPVZ01000040">
    <property type="protein sequence ID" value="GKV13958.1"/>
    <property type="molecule type" value="Genomic_DNA"/>
</dbReference>
<gene>
    <name evidence="12" type="ORF">SLEP1_g24911</name>
</gene>
<keyword evidence="10" id="KW-0472">Membrane</keyword>
<organism evidence="12 13">
    <name type="scientific">Rubroshorea leprosula</name>
    <dbReference type="NCBI Taxonomy" id="152421"/>
    <lineage>
        <taxon>Eukaryota</taxon>
        <taxon>Viridiplantae</taxon>
        <taxon>Streptophyta</taxon>
        <taxon>Embryophyta</taxon>
        <taxon>Tracheophyta</taxon>
        <taxon>Spermatophyta</taxon>
        <taxon>Magnoliopsida</taxon>
        <taxon>eudicotyledons</taxon>
        <taxon>Gunneridae</taxon>
        <taxon>Pentapetalae</taxon>
        <taxon>rosids</taxon>
        <taxon>malvids</taxon>
        <taxon>Malvales</taxon>
        <taxon>Dipterocarpaceae</taxon>
        <taxon>Rubroshorea</taxon>
    </lineage>
</organism>
<keyword evidence="10" id="KW-1133">Transmembrane helix</keyword>
<proteinExistence type="predicted"/>
<feature type="domain" description="AGC-kinase C-terminal" evidence="11">
    <location>
        <begin position="84"/>
        <end position="137"/>
    </location>
</feature>
<keyword evidence="4" id="KW-0808">Transferase</keyword>
<evidence type="ECO:0000256" key="9">
    <source>
        <dbReference type="ARBA" id="ARBA00048679"/>
    </source>
</evidence>
<keyword evidence="10" id="KW-0812">Transmembrane</keyword>
<dbReference type="SUPFAM" id="SSF56112">
    <property type="entry name" value="Protein kinase-like (PK-like)"/>
    <property type="match status" value="1"/>
</dbReference>
<evidence type="ECO:0000256" key="8">
    <source>
        <dbReference type="ARBA" id="ARBA00047899"/>
    </source>
</evidence>
<evidence type="ECO:0000256" key="1">
    <source>
        <dbReference type="ARBA" id="ARBA00012513"/>
    </source>
</evidence>
<evidence type="ECO:0000256" key="6">
    <source>
        <dbReference type="ARBA" id="ARBA00022777"/>
    </source>
</evidence>
<dbReference type="EC" id="2.7.11.1" evidence="1"/>
<evidence type="ECO:0000256" key="2">
    <source>
        <dbReference type="ARBA" id="ARBA00022527"/>
    </source>
</evidence>
<reference evidence="12 13" key="1">
    <citation type="journal article" date="2021" name="Commun. Biol.">
        <title>The genome of Shorea leprosula (Dipterocarpaceae) highlights the ecological relevance of drought in aseasonal tropical rainforests.</title>
        <authorList>
            <person name="Ng K.K.S."/>
            <person name="Kobayashi M.J."/>
            <person name="Fawcett J.A."/>
            <person name="Hatakeyama M."/>
            <person name="Paape T."/>
            <person name="Ng C.H."/>
            <person name="Ang C.C."/>
            <person name="Tnah L.H."/>
            <person name="Lee C.T."/>
            <person name="Nishiyama T."/>
            <person name="Sese J."/>
            <person name="O'Brien M.J."/>
            <person name="Copetti D."/>
            <person name="Mohd Noor M.I."/>
            <person name="Ong R.C."/>
            <person name="Putra M."/>
            <person name="Sireger I.Z."/>
            <person name="Indrioko S."/>
            <person name="Kosugi Y."/>
            <person name="Izuno A."/>
            <person name="Isagi Y."/>
            <person name="Lee S.L."/>
            <person name="Shimizu K.K."/>
        </authorList>
    </citation>
    <scope>NUCLEOTIDE SEQUENCE [LARGE SCALE GENOMIC DNA]</scope>
    <source>
        <strain evidence="12">214</strain>
    </source>
</reference>
<dbReference type="InterPro" id="IPR050839">
    <property type="entry name" value="Rho-assoc_Ser/Thr_Kinase"/>
</dbReference>
<keyword evidence="5" id="KW-0547">Nucleotide-binding</keyword>
<dbReference type="InterPro" id="IPR011009">
    <property type="entry name" value="Kinase-like_dom_sf"/>
</dbReference>
<evidence type="ECO:0000313" key="13">
    <source>
        <dbReference type="Proteomes" id="UP001054252"/>
    </source>
</evidence>
<keyword evidence="13" id="KW-1185">Reference proteome</keyword>
<dbReference type="AlphaFoldDB" id="A0AAV5JH70"/>
<dbReference type="Gene3D" id="1.10.510.10">
    <property type="entry name" value="Transferase(Phosphotransferase) domain 1"/>
    <property type="match status" value="1"/>
</dbReference>
<evidence type="ECO:0000256" key="5">
    <source>
        <dbReference type="ARBA" id="ARBA00022741"/>
    </source>
</evidence>
<keyword evidence="3" id="KW-0597">Phosphoprotein</keyword>
<dbReference type="PANTHER" id="PTHR22988:SF76">
    <property type="entry name" value="CHROMOSOME UNDETERMINED SCAFFOLD_135, WHOLE GENOME SHOTGUN SEQUENCE"/>
    <property type="match status" value="1"/>
</dbReference>
<comment type="caution">
    <text evidence="12">The sequence shown here is derived from an EMBL/GenBank/DDBJ whole genome shotgun (WGS) entry which is preliminary data.</text>
</comment>
<sequence>MTVSVYCSIKLACVVSAFYILPILLFLQADDEWQIVHWKNHLKFLEEARLSPEAKYLISRLLCDVEQRLGTLGADKIKAHPWFKDIIWDKLYEMEAAFKPQVLGELDTQNFMNFDGAEVPKSARTGSGPIRKMLLTT</sequence>
<name>A0AAV5JH70_9ROSI</name>
<accession>A0AAV5JH70</accession>
<dbReference type="Proteomes" id="UP001054252">
    <property type="component" value="Unassembled WGS sequence"/>
</dbReference>
<feature type="transmembrane region" description="Helical" evidence="10">
    <location>
        <begin position="7"/>
        <end position="27"/>
    </location>
</feature>